<dbReference type="Gene3D" id="2.40.50.100">
    <property type="match status" value="1"/>
</dbReference>
<dbReference type="Gene3D" id="2.40.30.170">
    <property type="match status" value="1"/>
</dbReference>
<dbReference type="NCBIfam" id="TIGR01730">
    <property type="entry name" value="RND_mfp"/>
    <property type="match status" value="1"/>
</dbReference>
<dbReference type="AlphaFoldDB" id="A0A3B0UNL6"/>
<dbReference type="PANTHER" id="PTHR30469">
    <property type="entry name" value="MULTIDRUG RESISTANCE PROTEIN MDTA"/>
    <property type="match status" value="1"/>
</dbReference>
<protein>
    <recommendedName>
        <fullName evidence="2">RND efflux pump membrane fusion protein barrel-sandwich domain-containing protein</fullName>
    </recommendedName>
</protein>
<reference evidence="1" key="1">
    <citation type="submission" date="2018-06" db="EMBL/GenBank/DDBJ databases">
        <authorList>
            <person name="Zhirakovskaya E."/>
        </authorList>
    </citation>
    <scope>NUCLEOTIDE SEQUENCE</scope>
</reference>
<dbReference type="Gene3D" id="2.40.420.20">
    <property type="match status" value="1"/>
</dbReference>
<evidence type="ECO:0000313" key="1">
    <source>
        <dbReference type="EMBL" id="VAW29803.1"/>
    </source>
</evidence>
<organism evidence="1">
    <name type="scientific">hydrothermal vent metagenome</name>
    <dbReference type="NCBI Taxonomy" id="652676"/>
    <lineage>
        <taxon>unclassified sequences</taxon>
        <taxon>metagenomes</taxon>
        <taxon>ecological metagenomes</taxon>
    </lineage>
</organism>
<sequence length="351" mass="40255">MTRYFFALKKAGWLFLLSFLVSCGYPKVPAGHAVRIKTGTARAVTTVFYKTYSGYGMLQALRSLDLEAKFDGIVHFNNLKGRIKKGTVLYTMSGPEIDLKRENLEKALANAQSQYRYFKQYYEAQKLLVRKDYLSRIDFEKVVRDFDNAQNNLNKAQYMLDYFLSMTRYKAPFNGYLDDLQVQQGEDAVVEQLLGTFQDDDHIKLIAPFYGNPKELAENNISIKISNKIYRGKLIYLEKAINPSTGGHTLWIALRDSARQLKSGNYVSFSFLTNKRESVAVPKAALIRQQNNYFVMEIINRKYKKIPVKPGLERNGLIEIKEGLKKGAVVLTKGAFEIFYGNIRKSMKVED</sequence>
<dbReference type="InterPro" id="IPR006143">
    <property type="entry name" value="RND_pump_MFP"/>
</dbReference>
<gene>
    <name evidence="1" type="ORF">MNBD_BACTEROID07-288</name>
</gene>
<accession>A0A3B0UNL6</accession>
<dbReference type="GO" id="GO:0015562">
    <property type="term" value="F:efflux transmembrane transporter activity"/>
    <property type="evidence" value="ECO:0007669"/>
    <property type="project" value="TreeGrafter"/>
</dbReference>
<dbReference type="GO" id="GO:1990281">
    <property type="term" value="C:efflux pump complex"/>
    <property type="evidence" value="ECO:0007669"/>
    <property type="project" value="TreeGrafter"/>
</dbReference>
<dbReference type="PANTHER" id="PTHR30469:SF33">
    <property type="entry name" value="SLR1207 PROTEIN"/>
    <property type="match status" value="1"/>
</dbReference>
<dbReference type="EMBL" id="UOET01000429">
    <property type="protein sequence ID" value="VAW29803.1"/>
    <property type="molecule type" value="Genomic_DNA"/>
</dbReference>
<dbReference type="SUPFAM" id="SSF111369">
    <property type="entry name" value="HlyD-like secretion proteins"/>
    <property type="match status" value="1"/>
</dbReference>
<evidence type="ECO:0008006" key="2">
    <source>
        <dbReference type="Google" id="ProtNLM"/>
    </source>
</evidence>
<name>A0A3B0UNL6_9ZZZZ</name>
<dbReference type="Gene3D" id="1.10.287.470">
    <property type="entry name" value="Helix hairpin bin"/>
    <property type="match status" value="1"/>
</dbReference>
<dbReference type="PROSITE" id="PS51257">
    <property type="entry name" value="PROKAR_LIPOPROTEIN"/>
    <property type="match status" value="1"/>
</dbReference>
<proteinExistence type="predicted"/>